<dbReference type="InterPro" id="IPR051800">
    <property type="entry name" value="PqiA-PqiB_transport"/>
</dbReference>
<evidence type="ECO:0000256" key="6">
    <source>
        <dbReference type="ARBA" id="ARBA00023136"/>
    </source>
</evidence>
<keyword evidence="6 7" id="KW-0472">Membrane</keyword>
<protein>
    <submittedName>
        <fullName evidence="8">Paraquat-inducible membrane protein A</fullName>
    </submittedName>
</protein>
<keyword evidence="9" id="KW-1185">Reference proteome</keyword>
<keyword evidence="2" id="KW-1003">Cell membrane</keyword>
<organism evidence="8 9">
    <name type="scientific">Falsirhodobacter algicola</name>
    <dbReference type="NCBI Taxonomy" id="2692330"/>
    <lineage>
        <taxon>Bacteria</taxon>
        <taxon>Pseudomonadati</taxon>
        <taxon>Pseudomonadota</taxon>
        <taxon>Alphaproteobacteria</taxon>
        <taxon>Rhodobacterales</taxon>
        <taxon>Paracoccaceae</taxon>
        <taxon>Falsirhodobacter</taxon>
    </lineage>
</organism>
<evidence type="ECO:0000256" key="4">
    <source>
        <dbReference type="ARBA" id="ARBA00022692"/>
    </source>
</evidence>
<dbReference type="Proteomes" id="UP000679284">
    <property type="component" value="Chromosome"/>
</dbReference>
<dbReference type="PANTHER" id="PTHR30462:SF3">
    <property type="entry name" value="INTERMEMBRANE TRANSPORT PROTEIN PQIA"/>
    <property type="match status" value="1"/>
</dbReference>
<accession>A0A8J8SJY6</accession>
<evidence type="ECO:0000256" key="3">
    <source>
        <dbReference type="ARBA" id="ARBA00022519"/>
    </source>
</evidence>
<dbReference type="AlphaFoldDB" id="A0A8J8SJY6"/>
<feature type="transmembrane region" description="Helical" evidence="7">
    <location>
        <begin position="173"/>
        <end position="192"/>
    </location>
</feature>
<evidence type="ECO:0000256" key="1">
    <source>
        <dbReference type="ARBA" id="ARBA00004533"/>
    </source>
</evidence>
<evidence type="ECO:0000313" key="9">
    <source>
        <dbReference type="Proteomes" id="UP000679284"/>
    </source>
</evidence>
<dbReference type="RefSeq" id="WP_211784567.1">
    <property type="nucleotide sequence ID" value="NZ_CP047289.1"/>
</dbReference>
<keyword evidence="5 7" id="KW-1133">Transmembrane helix</keyword>
<sequence>MSDQIVTARAAGLVACTRCSRVHPPGVPRCDRCGARLSSRNPHGLQRVWAWWWAGLIAYIPANLYPMLLTNTFGSHSESTILGGVIELWAHGDAPIALIVFAASIVIPVGKFLAIGFLAMSLRTRQVMSEHAQHRLFAVVEFIGRWSMIDVFVVAILASLVQFNIVASINPGLAAICFAVSVAFTMQAALSFDPRTIWDD</sequence>
<gene>
    <name evidence="8" type="ORF">GR316_02940</name>
</gene>
<dbReference type="EMBL" id="CP047289">
    <property type="protein sequence ID" value="QUS35320.1"/>
    <property type="molecule type" value="Genomic_DNA"/>
</dbReference>
<keyword evidence="3" id="KW-0997">Cell inner membrane</keyword>
<feature type="transmembrane region" description="Helical" evidence="7">
    <location>
        <begin position="143"/>
        <end position="167"/>
    </location>
</feature>
<evidence type="ECO:0000256" key="7">
    <source>
        <dbReference type="SAM" id="Phobius"/>
    </source>
</evidence>
<name>A0A8J8SJY6_9RHOB</name>
<evidence type="ECO:0000256" key="5">
    <source>
        <dbReference type="ARBA" id="ARBA00022989"/>
    </source>
</evidence>
<comment type="subcellular location">
    <subcellularLocation>
        <location evidence="1">Cell inner membrane</location>
    </subcellularLocation>
</comment>
<keyword evidence="4 7" id="KW-0812">Transmembrane</keyword>
<reference evidence="8" key="1">
    <citation type="submission" date="2020-01" db="EMBL/GenBank/DDBJ databases">
        <authorList>
            <person name="Yang Y."/>
            <person name="Kwon Y.M."/>
        </authorList>
    </citation>
    <scope>NUCLEOTIDE SEQUENCE</scope>
    <source>
        <strain evidence="8">PG104</strain>
    </source>
</reference>
<dbReference type="GO" id="GO:0005886">
    <property type="term" value="C:plasma membrane"/>
    <property type="evidence" value="ECO:0007669"/>
    <property type="project" value="UniProtKB-SubCell"/>
</dbReference>
<proteinExistence type="predicted"/>
<dbReference type="PANTHER" id="PTHR30462">
    <property type="entry name" value="INTERMEMBRANE TRANSPORT PROTEIN PQIB-RELATED"/>
    <property type="match status" value="1"/>
</dbReference>
<evidence type="ECO:0000256" key="2">
    <source>
        <dbReference type="ARBA" id="ARBA00022475"/>
    </source>
</evidence>
<feature type="transmembrane region" description="Helical" evidence="7">
    <location>
        <begin position="96"/>
        <end position="122"/>
    </location>
</feature>
<dbReference type="Pfam" id="PF04403">
    <property type="entry name" value="PqiA"/>
    <property type="match status" value="1"/>
</dbReference>
<feature type="transmembrane region" description="Helical" evidence="7">
    <location>
        <begin position="48"/>
        <end position="68"/>
    </location>
</feature>
<dbReference type="KEGG" id="fap:GR316_02940"/>
<dbReference type="InterPro" id="IPR007498">
    <property type="entry name" value="PqiA-like"/>
</dbReference>
<evidence type="ECO:0000313" key="8">
    <source>
        <dbReference type="EMBL" id="QUS35320.1"/>
    </source>
</evidence>